<evidence type="ECO:0000313" key="2">
    <source>
        <dbReference type="EMBL" id="SET85745.1"/>
    </source>
</evidence>
<reference evidence="3" key="1">
    <citation type="submission" date="2016-10" db="EMBL/GenBank/DDBJ databases">
        <authorList>
            <person name="Varghese N."/>
            <person name="Submissions S."/>
        </authorList>
    </citation>
    <scope>NUCLEOTIDE SEQUENCE [LARGE SCALE GENOMIC DNA]</scope>
    <source>
        <strain evidence="3">NLAE-zl-G277</strain>
    </source>
</reference>
<dbReference type="Proteomes" id="UP000198508">
    <property type="component" value="Unassembled WGS sequence"/>
</dbReference>
<gene>
    <name evidence="2" type="ORF">SAMN05216313_11712</name>
</gene>
<dbReference type="STRING" id="460384.SAMN05216313_11712"/>
<dbReference type="GO" id="GO:0016746">
    <property type="term" value="F:acyltransferase activity"/>
    <property type="evidence" value="ECO:0007669"/>
    <property type="project" value="UniProtKB-KW"/>
</dbReference>
<accession>A0A1I0HRE5</accession>
<dbReference type="PANTHER" id="PTHR34180">
    <property type="entry name" value="PEPTIDASE C45"/>
    <property type="match status" value="1"/>
</dbReference>
<sequence length="350" mass="39711">MGRFKEIIIEAAAPYERGVQYGEQAMEEITLCIERYKEHFAAMGRMSWEEARSRVTPIRQLLLKDYQDCLAEVEGIAKGSDTDFVDLMVLNARYEFLHFPTDGECTAFALLREATEDGLVYVGQNWDNRPFVLEHTLIVRETEKNGTRIIGTTEAGQLIRNGMNSHGLGMCANSLNSIFDRAGVGVPANFLRRKLLSLKSLDQMIAWLVNAPRTVSNNYCLASAENRAFDVEAVPTAPWLLLPEDNILTHANHLVGDRTVDAYQGMKFRGELLYKLLAKKNGRITTDYVKECLKNHENFPDSLCAHMLEGETEMRKMWQTNASIIYNLDKLEMDICYGPPCQGEYVTYTL</sequence>
<evidence type="ECO:0000313" key="3">
    <source>
        <dbReference type="Proteomes" id="UP000198508"/>
    </source>
</evidence>
<dbReference type="NCBIfam" id="NF040521">
    <property type="entry name" value="C45_proenzyme"/>
    <property type="match status" value="1"/>
</dbReference>
<proteinExistence type="predicted"/>
<dbReference type="Gene3D" id="1.10.10.2120">
    <property type="match status" value="1"/>
</dbReference>
<keyword evidence="3" id="KW-1185">Reference proteome</keyword>
<dbReference type="PANTHER" id="PTHR34180:SF1">
    <property type="entry name" value="BETA-ALANYL-DOPAMINE_CARCININE HYDROLASE"/>
    <property type="match status" value="1"/>
</dbReference>
<organism evidence="2 3">
    <name type="scientific">Enterocloster lavalensis</name>
    <dbReference type="NCBI Taxonomy" id="460384"/>
    <lineage>
        <taxon>Bacteria</taxon>
        <taxon>Bacillati</taxon>
        <taxon>Bacillota</taxon>
        <taxon>Clostridia</taxon>
        <taxon>Lachnospirales</taxon>
        <taxon>Lachnospiraceae</taxon>
        <taxon>Enterocloster</taxon>
    </lineage>
</organism>
<protein>
    <submittedName>
        <fullName evidence="2">Isopenicillin-N N-acyltransferase like protein</fullName>
    </submittedName>
</protein>
<name>A0A1I0HRE5_9FIRM</name>
<dbReference type="Pfam" id="PF03417">
    <property type="entry name" value="AAT"/>
    <property type="match status" value="1"/>
</dbReference>
<dbReference type="InterPro" id="IPR047794">
    <property type="entry name" value="C45_proenzyme-like"/>
</dbReference>
<keyword evidence="2" id="KW-0808">Transferase</keyword>
<keyword evidence="2" id="KW-0012">Acyltransferase</keyword>
<dbReference type="AlphaFoldDB" id="A0A1I0HRE5"/>
<dbReference type="RefSeq" id="WP_092365693.1">
    <property type="nucleotide sequence ID" value="NZ_FOIM01000017.1"/>
</dbReference>
<dbReference type="Gene3D" id="3.60.60.10">
    <property type="entry name" value="Penicillin V Acylase, Chain A"/>
    <property type="match status" value="1"/>
</dbReference>
<dbReference type="InterPro" id="IPR005079">
    <property type="entry name" value="Peptidase_C45_hydrolase"/>
</dbReference>
<dbReference type="EMBL" id="FOIM01000017">
    <property type="protein sequence ID" value="SET85745.1"/>
    <property type="molecule type" value="Genomic_DNA"/>
</dbReference>
<dbReference type="InterPro" id="IPR047801">
    <property type="entry name" value="Peptidase_C45"/>
</dbReference>
<evidence type="ECO:0000259" key="1">
    <source>
        <dbReference type="Pfam" id="PF03417"/>
    </source>
</evidence>
<feature type="domain" description="Peptidase C45 hydrolase" evidence="1">
    <location>
        <begin position="116"/>
        <end position="338"/>
    </location>
</feature>